<dbReference type="Gene3D" id="2.120.10.30">
    <property type="entry name" value="TolB, C-terminal domain"/>
    <property type="match status" value="2"/>
</dbReference>
<dbReference type="InterPro" id="IPR001258">
    <property type="entry name" value="NHL_repeat"/>
</dbReference>
<dbReference type="PANTHER" id="PTHR24104">
    <property type="entry name" value="E3 UBIQUITIN-PROTEIN LIGASE NHLRC1-RELATED"/>
    <property type="match status" value="1"/>
</dbReference>
<keyword evidence="4" id="KW-1185">Reference proteome</keyword>
<dbReference type="InterPro" id="IPR050952">
    <property type="entry name" value="TRIM-NHL_E3_ligases"/>
</dbReference>
<proteinExistence type="predicted"/>
<dbReference type="PROSITE" id="PS51125">
    <property type="entry name" value="NHL"/>
    <property type="match status" value="2"/>
</dbReference>
<sequence length="309" mass="33974">MEFYNRQTMGYNGPTYAGGSSFPAYTKPPQRGHLIHEVGQYGFRLGMCNYPWYVDARAGDIVISDKGNDRIQAMTSKGDVHKTFEAYGGIGHTANKFVQPSGVAVCDSTGTNMVIADTGNRRVNLVKVSGEGFDMVHSFGQQDFIQPMGVEFDIRRNVILVTDYMASRVTLHELNGLSHGPFRDDPQCPLKGPADVAISEQGQIFVSDSGNDSIQVFDKSGNFIGRLGERGSGEGQFIKPWGVCIDRKGNLLVADEGNNRVQMFSSDLRYICDVVNDIHTPKGISVGIHEQLVVTCGDPRAFVKIYNYI</sequence>
<dbReference type="GO" id="GO:0000209">
    <property type="term" value="P:protein polyubiquitination"/>
    <property type="evidence" value="ECO:0007669"/>
    <property type="project" value="TreeGrafter"/>
</dbReference>
<dbReference type="Pfam" id="PF17170">
    <property type="entry name" value="DUF5128"/>
    <property type="match status" value="1"/>
</dbReference>
<dbReference type="PANTHER" id="PTHR24104:SF25">
    <property type="entry name" value="PROTEIN LIN-41"/>
    <property type="match status" value="1"/>
</dbReference>
<evidence type="ECO:0000256" key="2">
    <source>
        <dbReference type="PROSITE-ProRule" id="PRU00504"/>
    </source>
</evidence>
<feature type="repeat" description="NHL" evidence="2">
    <location>
        <begin position="224"/>
        <end position="267"/>
    </location>
</feature>
<dbReference type="SUPFAM" id="SSF63829">
    <property type="entry name" value="Calcium-dependent phosphotriesterase"/>
    <property type="match status" value="1"/>
</dbReference>
<dbReference type="GO" id="GO:0008270">
    <property type="term" value="F:zinc ion binding"/>
    <property type="evidence" value="ECO:0007669"/>
    <property type="project" value="UniProtKB-KW"/>
</dbReference>
<dbReference type="GO" id="GO:0043161">
    <property type="term" value="P:proteasome-mediated ubiquitin-dependent protein catabolic process"/>
    <property type="evidence" value="ECO:0007669"/>
    <property type="project" value="TreeGrafter"/>
</dbReference>
<dbReference type="GO" id="GO:0061630">
    <property type="term" value="F:ubiquitin protein ligase activity"/>
    <property type="evidence" value="ECO:0007669"/>
    <property type="project" value="TreeGrafter"/>
</dbReference>
<name>A0A8S4NRJ2_OWEFU</name>
<protein>
    <submittedName>
        <fullName evidence="3">Uncharacterized protein</fullName>
    </submittedName>
</protein>
<dbReference type="InterPro" id="IPR011042">
    <property type="entry name" value="6-blade_b-propeller_TolB-like"/>
</dbReference>
<evidence type="ECO:0000313" key="4">
    <source>
        <dbReference type="Proteomes" id="UP000749559"/>
    </source>
</evidence>
<accession>A0A8S4NRJ2</accession>
<comment type="caution">
    <text evidence="3">The sequence shown here is derived from an EMBL/GenBank/DDBJ whole genome shotgun (WGS) entry which is preliminary data.</text>
</comment>
<dbReference type="CDD" id="cd05819">
    <property type="entry name" value="NHL"/>
    <property type="match status" value="1"/>
</dbReference>
<gene>
    <name evidence="3" type="ORF">OFUS_LOCUS9344</name>
</gene>
<feature type="repeat" description="NHL" evidence="2">
    <location>
        <begin position="189"/>
        <end position="220"/>
    </location>
</feature>
<dbReference type="AlphaFoldDB" id="A0A8S4NRJ2"/>
<keyword evidence="1" id="KW-0677">Repeat</keyword>
<organism evidence="3 4">
    <name type="scientific">Owenia fusiformis</name>
    <name type="common">Polychaete worm</name>
    <dbReference type="NCBI Taxonomy" id="6347"/>
    <lineage>
        <taxon>Eukaryota</taxon>
        <taxon>Metazoa</taxon>
        <taxon>Spiralia</taxon>
        <taxon>Lophotrochozoa</taxon>
        <taxon>Annelida</taxon>
        <taxon>Polychaeta</taxon>
        <taxon>Sedentaria</taxon>
        <taxon>Canalipalpata</taxon>
        <taxon>Sabellida</taxon>
        <taxon>Oweniida</taxon>
        <taxon>Oweniidae</taxon>
        <taxon>Owenia</taxon>
    </lineage>
</organism>
<evidence type="ECO:0000313" key="3">
    <source>
        <dbReference type="EMBL" id="CAH1782948.1"/>
    </source>
</evidence>
<reference evidence="3" key="1">
    <citation type="submission" date="2022-03" db="EMBL/GenBank/DDBJ databases">
        <authorList>
            <person name="Martin C."/>
        </authorList>
    </citation>
    <scope>NUCLEOTIDE SEQUENCE</scope>
</reference>
<evidence type="ECO:0000256" key="1">
    <source>
        <dbReference type="ARBA" id="ARBA00022737"/>
    </source>
</evidence>
<dbReference type="OrthoDB" id="27136at2759"/>
<dbReference type="EMBL" id="CAIIXF020000005">
    <property type="protein sequence ID" value="CAH1782948.1"/>
    <property type="molecule type" value="Genomic_DNA"/>
</dbReference>
<dbReference type="Proteomes" id="UP000749559">
    <property type="component" value="Unassembled WGS sequence"/>
</dbReference>